<accession>A0ABP4D522</accession>
<sequence>MAQQMRLALEATPRGTDLLMGLPAFHTDDMRHHESAETVAAAARGARLGLSREDAHRERFGVALYVDFAATPGDWAAYRRDWGAPN</sequence>
<evidence type="ECO:0000313" key="2">
    <source>
        <dbReference type="Proteomes" id="UP001500033"/>
    </source>
</evidence>
<gene>
    <name evidence="1" type="ORF">GCM10009576_078330</name>
</gene>
<name>A0ABP4D522_9ACTN</name>
<organism evidence="1 2">
    <name type="scientific">Streptomyces rhizosphaericus</name>
    <dbReference type="NCBI Taxonomy" id="114699"/>
    <lineage>
        <taxon>Bacteria</taxon>
        <taxon>Bacillati</taxon>
        <taxon>Actinomycetota</taxon>
        <taxon>Actinomycetes</taxon>
        <taxon>Kitasatosporales</taxon>
        <taxon>Streptomycetaceae</taxon>
        <taxon>Streptomyces</taxon>
        <taxon>Streptomyces violaceusniger group</taxon>
    </lineage>
</organism>
<keyword evidence="2" id="KW-1185">Reference proteome</keyword>
<evidence type="ECO:0000313" key="1">
    <source>
        <dbReference type="EMBL" id="GAA0995563.1"/>
    </source>
</evidence>
<protein>
    <submittedName>
        <fullName evidence="1">Uncharacterized protein</fullName>
    </submittedName>
</protein>
<reference evidence="2" key="1">
    <citation type="journal article" date="2019" name="Int. J. Syst. Evol. Microbiol.">
        <title>The Global Catalogue of Microorganisms (GCM) 10K type strain sequencing project: providing services to taxonomists for standard genome sequencing and annotation.</title>
        <authorList>
            <consortium name="The Broad Institute Genomics Platform"/>
            <consortium name="The Broad Institute Genome Sequencing Center for Infectious Disease"/>
            <person name="Wu L."/>
            <person name="Ma J."/>
        </authorList>
    </citation>
    <scope>NUCLEOTIDE SEQUENCE [LARGE SCALE GENOMIC DNA]</scope>
    <source>
        <strain evidence="2">JCM 11445</strain>
    </source>
</reference>
<comment type="caution">
    <text evidence="1">The sequence shown here is derived from an EMBL/GenBank/DDBJ whole genome shotgun (WGS) entry which is preliminary data.</text>
</comment>
<dbReference type="Proteomes" id="UP001500033">
    <property type="component" value="Unassembled WGS sequence"/>
</dbReference>
<dbReference type="EMBL" id="BAAAIE010000074">
    <property type="protein sequence ID" value="GAA0995563.1"/>
    <property type="molecule type" value="Genomic_DNA"/>
</dbReference>
<proteinExistence type="predicted"/>